<reference evidence="2" key="1">
    <citation type="submission" date="2010-02" db="EMBL/GenBank/DDBJ databases">
        <title>Phylogenetic vs functional diversity: two contrasting fingerprints in the arsenic-rich sediments of Carnoules acid mine drainage (France).</title>
        <authorList>
            <person name="Fahy A."/>
            <person name="Giloteaux L."/>
            <person name="Bertin P."/>
            <person name="Duran R."/>
            <person name="Lauga B."/>
        </authorList>
    </citation>
    <scope>NUCLEOTIDE SEQUENCE</scope>
</reference>
<evidence type="ECO:0000256" key="1">
    <source>
        <dbReference type="SAM" id="MobiDB-lite"/>
    </source>
</evidence>
<feature type="region of interest" description="Disordered" evidence="1">
    <location>
        <begin position="149"/>
        <end position="175"/>
    </location>
</feature>
<sequence>MATAPVKAHYGHWSTELREVPAPGHQKKLWSMEIPREPGAWRPLSCFGDRRPHLHGTRRLAAAVEHAHHPQVRGVGGQVLRWISTLHQPQQRGVPARQKRKHRAIEARSARRGLPGGRHQQCDQQHRAYAGMGALPLLGHGRLRHRQVRDGRAVRAPHGREAAGQDAYRAGLLPE</sequence>
<organism evidence="2">
    <name type="scientific">uncultured sulfate-reducing bacterium</name>
    <dbReference type="NCBI Taxonomy" id="153939"/>
    <lineage>
        <taxon>Bacteria</taxon>
        <taxon>environmental samples</taxon>
    </lineage>
</organism>
<proteinExistence type="predicted"/>
<evidence type="ECO:0000313" key="2">
    <source>
        <dbReference type="EMBL" id="CBL80772.1"/>
    </source>
</evidence>
<feature type="compositionally biased region" description="Basic and acidic residues" evidence="1">
    <location>
        <begin position="149"/>
        <end position="163"/>
    </location>
</feature>
<dbReference type="AlphaFoldDB" id="E1V2D9"/>
<protein>
    <submittedName>
        <fullName evidence="2">Dissimilatory sulfite reductase beta subunit</fullName>
    </submittedName>
</protein>
<gene>
    <name evidence="2" type="primary">dsrB</name>
</gene>
<name>E1V2D9_9BACT</name>
<feature type="non-terminal residue" evidence="2">
    <location>
        <position position="175"/>
    </location>
</feature>
<dbReference type="EMBL" id="FN794180">
    <property type="protein sequence ID" value="CBL80772.1"/>
    <property type="molecule type" value="Genomic_DNA"/>
</dbReference>
<accession>E1V2D9</accession>